<dbReference type="RefSeq" id="WP_171470089.1">
    <property type="nucleotide sequence ID" value="NZ_CP053452.2"/>
</dbReference>
<evidence type="ECO:0000313" key="4">
    <source>
        <dbReference type="Proteomes" id="UP000503447"/>
    </source>
</evidence>
<evidence type="ECO:0000259" key="2">
    <source>
        <dbReference type="Pfam" id="PF20434"/>
    </source>
</evidence>
<dbReference type="InterPro" id="IPR049492">
    <property type="entry name" value="BD-FAE-like_dom"/>
</dbReference>
<dbReference type="Gene3D" id="3.40.50.1820">
    <property type="entry name" value="alpha/beta hydrolase"/>
    <property type="match status" value="1"/>
</dbReference>
<feature type="domain" description="BD-FAE-like" evidence="2">
    <location>
        <begin position="50"/>
        <end position="167"/>
    </location>
</feature>
<dbReference type="KEGG" id="ftj:FTUN_1514"/>
<accession>A0A6M5YIX6</accession>
<keyword evidence="4" id="KW-1185">Reference proteome</keyword>
<name>A0A6M5YIX6_9BACT</name>
<dbReference type="Proteomes" id="UP000503447">
    <property type="component" value="Chromosome"/>
</dbReference>
<organism evidence="3 4">
    <name type="scientific">Frigoriglobus tundricola</name>
    <dbReference type="NCBI Taxonomy" id="2774151"/>
    <lineage>
        <taxon>Bacteria</taxon>
        <taxon>Pseudomonadati</taxon>
        <taxon>Planctomycetota</taxon>
        <taxon>Planctomycetia</taxon>
        <taxon>Gemmatales</taxon>
        <taxon>Gemmataceae</taxon>
        <taxon>Frigoriglobus</taxon>
    </lineage>
</organism>
<reference evidence="4" key="1">
    <citation type="submission" date="2020-05" db="EMBL/GenBank/DDBJ databases">
        <title>Frigoriglobus tundricola gen. nov., sp. nov., a psychrotolerant cellulolytic planctomycete of the family Gemmataceae with two divergent copies of 16S rRNA gene.</title>
        <authorList>
            <person name="Kulichevskaya I.S."/>
            <person name="Ivanova A.A."/>
            <person name="Naumoff D.G."/>
            <person name="Beletsky A.V."/>
            <person name="Rijpstra W.I.C."/>
            <person name="Sinninghe Damste J.S."/>
            <person name="Mardanov A.V."/>
            <person name="Ravin N.V."/>
            <person name="Dedysh S.N."/>
        </authorList>
    </citation>
    <scope>NUCLEOTIDE SEQUENCE [LARGE SCALE GENOMIC DNA]</scope>
    <source>
        <strain evidence="4">PL17</strain>
    </source>
</reference>
<keyword evidence="1" id="KW-0732">Signal</keyword>
<dbReference type="AlphaFoldDB" id="A0A6M5YIX6"/>
<gene>
    <name evidence="3" type="ORF">FTUN_1514</name>
</gene>
<dbReference type="Pfam" id="PF20434">
    <property type="entry name" value="BD-FAE"/>
    <property type="match status" value="1"/>
</dbReference>
<sequence>MKAIFLTPGSPHALVVGVVAALSGSAPLTAAAPTPTHADVAYGPHEHQRLDIYLPPKGDGPYPVLVWYGGIWKPAKHPAALDYFGKAQCAVIAVQTRTMTDATDDKVAVPISYVAADACRAVQFVRLHAAKWKLDPDRIAVGGGSQGAQPALYVACAADRADPNAKDPVARVSTKVTCAAAYRSQPTLDPKRMQEWVPGVEWGAPALGCSFKESLKRHEELLPVLKAWSPDYLLHKGTPPLYFENNWGLTQPEKVTETDYKVHSPAWALGFQKLAEKAGVECHVKYPDHPTEKYQDTWDFIAKQLKAPTK</sequence>
<dbReference type="InterPro" id="IPR029058">
    <property type="entry name" value="AB_hydrolase_fold"/>
</dbReference>
<dbReference type="EMBL" id="CP053452">
    <property type="protein sequence ID" value="QJW93997.1"/>
    <property type="molecule type" value="Genomic_DNA"/>
</dbReference>
<evidence type="ECO:0000313" key="3">
    <source>
        <dbReference type="EMBL" id="QJW93997.1"/>
    </source>
</evidence>
<proteinExistence type="predicted"/>
<evidence type="ECO:0000256" key="1">
    <source>
        <dbReference type="SAM" id="SignalP"/>
    </source>
</evidence>
<feature type="signal peptide" evidence="1">
    <location>
        <begin position="1"/>
        <end position="30"/>
    </location>
</feature>
<dbReference type="SUPFAM" id="SSF53474">
    <property type="entry name" value="alpha/beta-Hydrolases"/>
    <property type="match status" value="1"/>
</dbReference>
<feature type="chain" id="PRO_5026667933" description="BD-FAE-like domain-containing protein" evidence="1">
    <location>
        <begin position="31"/>
        <end position="310"/>
    </location>
</feature>
<protein>
    <recommendedName>
        <fullName evidence="2">BD-FAE-like domain-containing protein</fullName>
    </recommendedName>
</protein>